<comment type="function">
    <text evidence="3">Probable phosphatase.</text>
</comment>
<dbReference type="PROSITE" id="PS50969">
    <property type="entry name" value="FCP1"/>
    <property type="match status" value="1"/>
</dbReference>
<dbReference type="InterPro" id="IPR050365">
    <property type="entry name" value="TIM50"/>
</dbReference>
<dbReference type="SUPFAM" id="SSF56784">
    <property type="entry name" value="HAD-like"/>
    <property type="match status" value="1"/>
</dbReference>
<dbReference type="CDD" id="cd07521">
    <property type="entry name" value="HAD_FCP1-like"/>
    <property type="match status" value="1"/>
</dbReference>
<evidence type="ECO:0000256" key="3">
    <source>
        <dbReference type="ARBA" id="ARBA00037324"/>
    </source>
</evidence>
<name>A0A7R9BH63_9CRUS</name>
<gene>
    <name evidence="7" type="ORF">NMOB1V02_LOCUS3052</name>
</gene>
<dbReference type="PANTHER" id="PTHR12210">
    <property type="entry name" value="DULLARD PROTEIN PHOSPHATASE"/>
    <property type="match status" value="1"/>
</dbReference>
<dbReference type="OrthoDB" id="277011at2759"/>
<evidence type="ECO:0000256" key="4">
    <source>
        <dbReference type="ARBA" id="ARBA00038355"/>
    </source>
</evidence>
<accession>A0A7R9BH63</accession>
<reference evidence="7" key="1">
    <citation type="submission" date="2020-11" db="EMBL/GenBank/DDBJ databases">
        <authorList>
            <person name="Tran Van P."/>
        </authorList>
    </citation>
    <scope>NUCLEOTIDE SEQUENCE</scope>
</reference>
<dbReference type="InterPro" id="IPR023214">
    <property type="entry name" value="HAD_sf"/>
</dbReference>
<keyword evidence="2" id="KW-0904">Protein phosphatase</keyword>
<dbReference type="InterPro" id="IPR036412">
    <property type="entry name" value="HAD-like_sf"/>
</dbReference>
<keyword evidence="8" id="KW-1185">Reference proteome</keyword>
<dbReference type="AlphaFoldDB" id="A0A7R9BH63"/>
<dbReference type="Pfam" id="PF03031">
    <property type="entry name" value="NIF"/>
    <property type="match status" value="1"/>
</dbReference>
<dbReference type="EMBL" id="OA882420">
    <property type="protein sequence ID" value="CAD7275253.1"/>
    <property type="molecule type" value="Genomic_DNA"/>
</dbReference>
<dbReference type="FunFam" id="3.40.50.1000:FF:000015">
    <property type="entry name" value="CTD small phosphatase-like protein 2"/>
    <property type="match status" value="1"/>
</dbReference>
<comment type="similarity">
    <text evidence="4">Belongs to the CTDSPL2 family.</text>
</comment>
<dbReference type="GO" id="GO:0005634">
    <property type="term" value="C:nucleus"/>
    <property type="evidence" value="ECO:0007669"/>
    <property type="project" value="UniProtKB-ARBA"/>
</dbReference>
<dbReference type="NCBIfam" id="TIGR02251">
    <property type="entry name" value="HIF-SF_euk"/>
    <property type="match status" value="1"/>
</dbReference>
<dbReference type="Proteomes" id="UP000678499">
    <property type="component" value="Unassembled WGS sequence"/>
</dbReference>
<sequence length="393" mass="44985">MRTRASSYLAPSLRSSNALRRKCAKQTLQRRQVVTLNRRCAKSRVRSTSERKNIQKRLKRLSVSEKVTVVVTSKDIEAESGDSGVSSDDEDDSGQRETDLVIQVSERLSEETKEHLDAFWNNHCVFSASGQYTCHGLPDGLPVFVGDNCCSRLVPDEDDEEVTFLANQEALAAACYDEFVNPFVFIRNLPPLNPDCRAVTPALPLRTRSAPAFSLVLDLDETLVHCSLDPLEDAVLSFTVDFREAEYNIFVRTRPHFDTFLERVSQLFEVILFTASKRVYADKLMNLLDPNRRWIKHRLFREHCVPVNGNFVKDLSILGRDLSKTIIVDNSPQAFGYNLENGIPIESWYADREDCELMKLLPFLEHLVTLDDVRPRIREQFKMAEKVEEFGKY</sequence>
<feature type="region of interest" description="Disordered" evidence="5">
    <location>
        <begin position="78"/>
        <end position="98"/>
    </location>
</feature>
<dbReference type="SMART" id="SM00577">
    <property type="entry name" value="CPDc"/>
    <property type="match status" value="1"/>
</dbReference>
<keyword evidence="1" id="KW-0378">Hydrolase</keyword>
<evidence type="ECO:0000313" key="7">
    <source>
        <dbReference type="EMBL" id="CAD7275253.1"/>
    </source>
</evidence>
<evidence type="ECO:0000256" key="1">
    <source>
        <dbReference type="ARBA" id="ARBA00022801"/>
    </source>
</evidence>
<proteinExistence type="inferred from homology"/>
<evidence type="ECO:0000259" key="6">
    <source>
        <dbReference type="PROSITE" id="PS50969"/>
    </source>
</evidence>
<dbReference type="GO" id="GO:0004721">
    <property type="term" value="F:phosphoprotein phosphatase activity"/>
    <property type="evidence" value="ECO:0007669"/>
    <property type="project" value="UniProtKB-KW"/>
</dbReference>
<evidence type="ECO:0000256" key="5">
    <source>
        <dbReference type="SAM" id="MobiDB-lite"/>
    </source>
</evidence>
<protein>
    <recommendedName>
        <fullName evidence="6">FCP1 homology domain-containing protein</fullName>
    </recommendedName>
</protein>
<dbReference type="Gene3D" id="3.40.50.1000">
    <property type="entry name" value="HAD superfamily/HAD-like"/>
    <property type="match status" value="1"/>
</dbReference>
<feature type="domain" description="FCP1 homology" evidence="6">
    <location>
        <begin position="208"/>
        <end position="367"/>
    </location>
</feature>
<dbReference type="InterPro" id="IPR004274">
    <property type="entry name" value="FCP1_dom"/>
</dbReference>
<dbReference type="EMBL" id="CAJPEX010000383">
    <property type="protein sequence ID" value="CAG0915405.1"/>
    <property type="molecule type" value="Genomic_DNA"/>
</dbReference>
<organism evidence="7">
    <name type="scientific">Notodromas monacha</name>
    <dbReference type="NCBI Taxonomy" id="399045"/>
    <lineage>
        <taxon>Eukaryota</taxon>
        <taxon>Metazoa</taxon>
        <taxon>Ecdysozoa</taxon>
        <taxon>Arthropoda</taxon>
        <taxon>Crustacea</taxon>
        <taxon>Oligostraca</taxon>
        <taxon>Ostracoda</taxon>
        <taxon>Podocopa</taxon>
        <taxon>Podocopida</taxon>
        <taxon>Cypridocopina</taxon>
        <taxon>Cypridoidea</taxon>
        <taxon>Cyprididae</taxon>
        <taxon>Notodromas</taxon>
    </lineage>
</organism>
<evidence type="ECO:0000256" key="2">
    <source>
        <dbReference type="ARBA" id="ARBA00022912"/>
    </source>
</evidence>
<evidence type="ECO:0000313" key="8">
    <source>
        <dbReference type="Proteomes" id="UP000678499"/>
    </source>
</evidence>
<dbReference type="InterPro" id="IPR011948">
    <property type="entry name" value="Dullard_phosphatase"/>
</dbReference>